<organism evidence="1 2">
    <name type="scientific">Guyanagaster necrorhizus</name>
    <dbReference type="NCBI Taxonomy" id="856835"/>
    <lineage>
        <taxon>Eukaryota</taxon>
        <taxon>Fungi</taxon>
        <taxon>Dikarya</taxon>
        <taxon>Basidiomycota</taxon>
        <taxon>Agaricomycotina</taxon>
        <taxon>Agaricomycetes</taxon>
        <taxon>Agaricomycetidae</taxon>
        <taxon>Agaricales</taxon>
        <taxon>Marasmiineae</taxon>
        <taxon>Physalacriaceae</taxon>
        <taxon>Guyanagaster</taxon>
    </lineage>
</organism>
<evidence type="ECO:0000313" key="1">
    <source>
        <dbReference type="EMBL" id="KAG7442334.1"/>
    </source>
</evidence>
<comment type="caution">
    <text evidence="1">The sequence shown here is derived from an EMBL/GenBank/DDBJ whole genome shotgun (WGS) entry which is preliminary data.</text>
</comment>
<protein>
    <submittedName>
        <fullName evidence="1">Uncharacterized protein</fullName>
    </submittedName>
</protein>
<keyword evidence="2" id="KW-1185">Reference proteome</keyword>
<dbReference type="GeneID" id="66099955"/>
<dbReference type="Proteomes" id="UP000812287">
    <property type="component" value="Unassembled WGS sequence"/>
</dbReference>
<dbReference type="RefSeq" id="XP_043035834.1">
    <property type="nucleotide sequence ID" value="XM_043177668.1"/>
</dbReference>
<sequence length="65" mass="7473">MSPDWSRPCYLVNWDLYLVHVPPITSLSEVSKLIIPIPFDGTNDFRLTSDCLQWWASSLEKVPPP</sequence>
<gene>
    <name evidence="1" type="ORF">BT62DRAFT_1010608</name>
</gene>
<proteinExistence type="predicted"/>
<dbReference type="EMBL" id="MU250552">
    <property type="protein sequence ID" value="KAG7442334.1"/>
    <property type="molecule type" value="Genomic_DNA"/>
</dbReference>
<reference evidence="1" key="1">
    <citation type="submission" date="2020-11" db="EMBL/GenBank/DDBJ databases">
        <title>Adaptations for nitrogen fixation in a non-lichenized fungal sporocarp promotes dispersal by wood-feeding termites.</title>
        <authorList>
            <consortium name="DOE Joint Genome Institute"/>
            <person name="Koch R.A."/>
            <person name="Yoon G."/>
            <person name="Arayal U."/>
            <person name="Lail K."/>
            <person name="Amirebrahimi M."/>
            <person name="Labutti K."/>
            <person name="Lipzen A."/>
            <person name="Riley R."/>
            <person name="Barry K."/>
            <person name="Henrissat B."/>
            <person name="Grigoriev I.V."/>
            <person name="Herr J.R."/>
            <person name="Aime M.C."/>
        </authorList>
    </citation>
    <scope>NUCLEOTIDE SEQUENCE</scope>
    <source>
        <strain evidence="1">MCA 3950</strain>
    </source>
</reference>
<evidence type="ECO:0000313" key="2">
    <source>
        <dbReference type="Proteomes" id="UP000812287"/>
    </source>
</evidence>
<dbReference type="AlphaFoldDB" id="A0A9P7VLY4"/>
<name>A0A9P7VLY4_9AGAR</name>
<accession>A0A9P7VLY4</accession>